<evidence type="ECO:0000313" key="4">
    <source>
        <dbReference type="EMBL" id="HHE32249.1"/>
    </source>
</evidence>
<keyword evidence="2" id="KW-0378">Hydrolase</keyword>
<dbReference type="GO" id="GO:0006508">
    <property type="term" value="P:proteolysis"/>
    <property type="evidence" value="ECO:0007669"/>
    <property type="project" value="UniProtKB-KW"/>
</dbReference>
<keyword evidence="1" id="KW-0645">Protease</keyword>
<dbReference type="Pfam" id="PF01136">
    <property type="entry name" value="Peptidase_U32"/>
    <property type="match status" value="1"/>
</dbReference>
<dbReference type="GO" id="GO:0008233">
    <property type="term" value="F:peptidase activity"/>
    <property type="evidence" value="ECO:0007669"/>
    <property type="project" value="UniProtKB-KW"/>
</dbReference>
<dbReference type="Proteomes" id="UP000886058">
    <property type="component" value="Unassembled WGS sequence"/>
</dbReference>
<dbReference type="AlphaFoldDB" id="A0A7C5DEF2"/>
<evidence type="ECO:0000256" key="3">
    <source>
        <dbReference type="ARBA" id="ARBA00038374"/>
    </source>
</evidence>
<accession>A0A7C5DEF2</accession>
<dbReference type="InterPro" id="IPR001539">
    <property type="entry name" value="Peptidase_U32"/>
</dbReference>
<dbReference type="PANTHER" id="PTHR30217">
    <property type="entry name" value="PEPTIDASE U32 FAMILY"/>
    <property type="match status" value="1"/>
</dbReference>
<comment type="caution">
    <text evidence="4">The sequence shown here is derived from an EMBL/GenBank/DDBJ whole genome shotgun (WGS) entry which is preliminary data.</text>
</comment>
<evidence type="ECO:0000256" key="1">
    <source>
        <dbReference type="ARBA" id="ARBA00022670"/>
    </source>
</evidence>
<dbReference type="InterPro" id="IPR051454">
    <property type="entry name" value="RNA/ubiquinone_mod_enzymes"/>
</dbReference>
<name>A0A7C5DEF2_9CHLB</name>
<reference evidence="4" key="1">
    <citation type="journal article" date="2020" name="mSystems">
        <title>Genome- and Community-Level Interaction Insights into Carbon Utilization and Element Cycling Functions of Hydrothermarchaeota in Hydrothermal Sediment.</title>
        <authorList>
            <person name="Zhou Z."/>
            <person name="Liu Y."/>
            <person name="Xu W."/>
            <person name="Pan J."/>
            <person name="Luo Z.H."/>
            <person name="Li M."/>
        </authorList>
    </citation>
    <scope>NUCLEOTIDE SEQUENCE [LARGE SCALE GENOMIC DNA]</scope>
    <source>
        <strain evidence="4">HyVt-633</strain>
    </source>
</reference>
<organism evidence="4">
    <name type="scientific">Chlorobaculum parvum</name>
    <dbReference type="NCBI Taxonomy" id="274539"/>
    <lineage>
        <taxon>Bacteria</taxon>
        <taxon>Pseudomonadati</taxon>
        <taxon>Chlorobiota</taxon>
        <taxon>Chlorobiia</taxon>
        <taxon>Chlorobiales</taxon>
        <taxon>Chlorobiaceae</taxon>
        <taxon>Chlorobaculum</taxon>
    </lineage>
</organism>
<evidence type="ECO:0000256" key="2">
    <source>
        <dbReference type="ARBA" id="ARBA00022801"/>
    </source>
</evidence>
<gene>
    <name evidence="4" type="ORF">ENL07_06395</name>
</gene>
<dbReference type="EMBL" id="DRSQ01000132">
    <property type="protein sequence ID" value="HHE32249.1"/>
    <property type="molecule type" value="Genomic_DNA"/>
</dbReference>
<dbReference type="PANTHER" id="PTHR30217:SF6">
    <property type="entry name" value="TRNA HYDROXYLATION PROTEIN P"/>
    <property type="match status" value="1"/>
</dbReference>
<sequence>MPLTKPELISPAGDWTSMRAALDAGADALYFGAEGFNMRAAKGFAPGDFGGIAQLCAKHGAKAYLALNSVIYDAELGEMDKTIAAGKAAGLDAVICWDLAVVEACHRHDMPIHLSTQASVSNIEALRFYASLGARMVVLARELTLEQTEAITQRIVAEKLPVTVESFVHGAMCVAVSGRCFLSQELFGRSANRGECVQPCRRSYRIADVEEGFELELGSDYVMSPKDLCALPFLDKLFDAGIGAFKIEGRNRSPEYVATTTAAYRKAIDFIAAHRNDEDFDEAYRSLVGRLQDELARVYNRGFSKGFFFGKPADVWARRSGSAATETKSYVGIVRKYFPKADVAEILVHSPGIDSGATLSIQGQATGLVTVPDAELHLDGQPVNRIEQGQIFTVRCPRVRKNDKVYVLLKN</sequence>
<dbReference type="PROSITE" id="PS01276">
    <property type="entry name" value="PEPTIDASE_U32"/>
    <property type="match status" value="1"/>
</dbReference>
<comment type="similarity">
    <text evidence="3">Belongs to the peptidase U32 family.</text>
</comment>
<protein>
    <submittedName>
        <fullName evidence="4">U32 family peptidase</fullName>
    </submittedName>
</protein>
<proteinExistence type="inferred from homology"/>